<dbReference type="AlphaFoldDB" id="A0A3M2LV93"/>
<dbReference type="InterPro" id="IPR037523">
    <property type="entry name" value="VOC_core"/>
</dbReference>
<dbReference type="EMBL" id="RFFG01000047">
    <property type="protein sequence ID" value="RMI41026.1"/>
    <property type="molecule type" value="Genomic_DNA"/>
</dbReference>
<dbReference type="InterPro" id="IPR004360">
    <property type="entry name" value="Glyas_Fos-R_dOase_dom"/>
</dbReference>
<dbReference type="RefSeq" id="WP_122196795.1">
    <property type="nucleotide sequence ID" value="NZ_JBHSKC010000012.1"/>
</dbReference>
<comment type="caution">
    <text evidence="3">The sequence shown here is derived from an EMBL/GenBank/DDBJ whole genome shotgun (WGS) entry which is preliminary data.</text>
</comment>
<protein>
    <submittedName>
        <fullName evidence="3">VOC family protein</fullName>
    </submittedName>
</protein>
<gene>
    <name evidence="3" type="ORF">EBO15_24565</name>
</gene>
<evidence type="ECO:0000313" key="4">
    <source>
        <dbReference type="Proteomes" id="UP000282674"/>
    </source>
</evidence>
<organism evidence="3 4">
    <name type="scientific">Actinomadura harenae</name>
    <dbReference type="NCBI Taxonomy" id="2483351"/>
    <lineage>
        <taxon>Bacteria</taxon>
        <taxon>Bacillati</taxon>
        <taxon>Actinomycetota</taxon>
        <taxon>Actinomycetes</taxon>
        <taxon>Streptosporangiales</taxon>
        <taxon>Thermomonosporaceae</taxon>
        <taxon>Actinomadura</taxon>
    </lineage>
</organism>
<dbReference type="GO" id="GO:0046491">
    <property type="term" value="P:L-methylmalonyl-CoA metabolic process"/>
    <property type="evidence" value="ECO:0007669"/>
    <property type="project" value="TreeGrafter"/>
</dbReference>
<proteinExistence type="predicted"/>
<keyword evidence="4" id="KW-1185">Reference proteome</keyword>
<dbReference type="PANTHER" id="PTHR43048:SF5">
    <property type="entry name" value="BLR5325 PROTEIN"/>
    <property type="match status" value="1"/>
</dbReference>
<evidence type="ECO:0000256" key="1">
    <source>
        <dbReference type="ARBA" id="ARBA00022723"/>
    </source>
</evidence>
<keyword evidence="1" id="KW-0479">Metal-binding</keyword>
<dbReference type="PANTHER" id="PTHR43048">
    <property type="entry name" value="METHYLMALONYL-COA EPIMERASE"/>
    <property type="match status" value="1"/>
</dbReference>
<dbReference type="Pfam" id="PF00903">
    <property type="entry name" value="Glyoxalase"/>
    <property type="match status" value="1"/>
</dbReference>
<dbReference type="InterPro" id="IPR051785">
    <property type="entry name" value="MMCE/EMCE_epimerase"/>
</dbReference>
<evidence type="ECO:0000259" key="2">
    <source>
        <dbReference type="PROSITE" id="PS51819"/>
    </source>
</evidence>
<dbReference type="SUPFAM" id="SSF54593">
    <property type="entry name" value="Glyoxalase/Bleomycin resistance protein/Dihydroxybiphenyl dioxygenase"/>
    <property type="match status" value="1"/>
</dbReference>
<evidence type="ECO:0000313" key="3">
    <source>
        <dbReference type="EMBL" id="RMI41026.1"/>
    </source>
</evidence>
<sequence length="141" mass="15118">MDHVSVVVDDLEAAIGFFVELGMEVEGREPVEGPWVDDVCGLDGTRVEIAMMRTPDGHGKLELTSFRSPVAISPAPDNAVPNTLGLRSVMFAVDDVHDTVARLGAHGGELVGKVVEYADVYRLCYVRGPAGVIVSLAEELR</sequence>
<feature type="domain" description="VOC" evidence="2">
    <location>
        <begin position="1"/>
        <end position="139"/>
    </location>
</feature>
<dbReference type="GO" id="GO:0004493">
    <property type="term" value="F:methylmalonyl-CoA epimerase activity"/>
    <property type="evidence" value="ECO:0007669"/>
    <property type="project" value="TreeGrafter"/>
</dbReference>
<dbReference type="OrthoDB" id="7187210at2"/>
<dbReference type="Proteomes" id="UP000282674">
    <property type="component" value="Unassembled WGS sequence"/>
</dbReference>
<name>A0A3M2LV93_9ACTN</name>
<reference evidence="3 4" key="1">
    <citation type="submission" date="2018-10" db="EMBL/GenBank/DDBJ databases">
        <title>Isolation from soil.</title>
        <authorList>
            <person name="Hu J."/>
        </authorList>
    </citation>
    <scope>NUCLEOTIDE SEQUENCE [LARGE SCALE GENOMIC DNA]</scope>
    <source>
        <strain evidence="3 4">NEAU-Ht49</strain>
    </source>
</reference>
<dbReference type="GO" id="GO:0046872">
    <property type="term" value="F:metal ion binding"/>
    <property type="evidence" value="ECO:0007669"/>
    <property type="project" value="UniProtKB-KW"/>
</dbReference>
<dbReference type="PROSITE" id="PS51819">
    <property type="entry name" value="VOC"/>
    <property type="match status" value="1"/>
</dbReference>
<dbReference type="InterPro" id="IPR029068">
    <property type="entry name" value="Glyas_Bleomycin-R_OHBP_Dase"/>
</dbReference>
<dbReference type="Gene3D" id="3.10.180.10">
    <property type="entry name" value="2,3-Dihydroxybiphenyl 1,2-Dioxygenase, domain 1"/>
    <property type="match status" value="1"/>
</dbReference>
<dbReference type="CDD" id="cd08353">
    <property type="entry name" value="VOC_like"/>
    <property type="match status" value="1"/>
</dbReference>
<accession>A0A3M2LV93</accession>